<keyword evidence="2" id="KW-1185">Reference proteome</keyword>
<proteinExistence type="predicted"/>
<evidence type="ECO:0000313" key="1">
    <source>
        <dbReference type="EMBL" id="KAA8910676.1"/>
    </source>
</evidence>
<dbReference type="EMBL" id="VXIS01000043">
    <property type="protein sequence ID" value="KAA8910676.1"/>
    <property type="molecule type" value="Genomic_DNA"/>
</dbReference>
<dbReference type="AlphaFoldDB" id="A0A5J5F319"/>
<evidence type="ECO:0000313" key="2">
    <source>
        <dbReference type="Proteomes" id="UP000326924"/>
    </source>
</evidence>
<dbReference type="InParanoid" id="A0A5J5F319"/>
<protein>
    <submittedName>
        <fullName evidence="1">Uncharacterized protein</fullName>
    </submittedName>
</protein>
<organism evidence="1 2">
    <name type="scientific">Sphaerosporella brunnea</name>
    <dbReference type="NCBI Taxonomy" id="1250544"/>
    <lineage>
        <taxon>Eukaryota</taxon>
        <taxon>Fungi</taxon>
        <taxon>Dikarya</taxon>
        <taxon>Ascomycota</taxon>
        <taxon>Pezizomycotina</taxon>
        <taxon>Pezizomycetes</taxon>
        <taxon>Pezizales</taxon>
        <taxon>Pyronemataceae</taxon>
        <taxon>Sphaerosporella</taxon>
    </lineage>
</organism>
<name>A0A5J5F319_9PEZI</name>
<reference evidence="1 2" key="1">
    <citation type="submission" date="2019-09" db="EMBL/GenBank/DDBJ databases">
        <title>Draft genome of the ectomycorrhizal ascomycete Sphaerosporella brunnea.</title>
        <authorList>
            <consortium name="DOE Joint Genome Institute"/>
            <person name="Benucci G.M."/>
            <person name="Marozzi G."/>
            <person name="Antonielli L."/>
            <person name="Sanchez S."/>
            <person name="Marco P."/>
            <person name="Wang X."/>
            <person name="Falini L.B."/>
            <person name="Barry K."/>
            <person name="Haridas S."/>
            <person name="Lipzen A."/>
            <person name="Labutti K."/>
            <person name="Grigoriev I.V."/>
            <person name="Murat C."/>
            <person name="Martin F."/>
            <person name="Albertini E."/>
            <person name="Donnini D."/>
            <person name="Bonito G."/>
        </authorList>
    </citation>
    <scope>NUCLEOTIDE SEQUENCE [LARGE SCALE GENOMIC DNA]</scope>
    <source>
        <strain evidence="1 2">Sb_GMNB300</strain>
    </source>
</reference>
<comment type="caution">
    <text evidence="1">The sequence shown here is derived from an EMBL/GenBank/DDBJ whole genome shotgun (WGS) entry which is preliminary data.</text>
</comment>
<gene>
    <name evidence="1" type="ORF">FN846DRAFT_904784</name>
</gene>
<accession>A0A5J5F319</accession>
<dbReference type="Proteomes" id="UP000326924">
    <property type="component" value="Unassembled WGS sequence"/>
</dbReference>
<sequence length="124" mass="13727">MKLYSDAILACATDGTVETEASKLLDWRYFFVDTEGLGHCTCGFAQLVAKGLLKTVVNIHDFLDPVWEKPLRYWDSMSSTSVSDFFLLFSSVRRWGVVDAKSLMDEGVGGYGGGGWVVVRSCKL</sequence>
<dbReference type="OrthoDB" id="5363860at2759"/>